<proteinExistence type="predicted"/>
<reference evidence="1 2" key="1">
    <citation type="submission" date="2018-07" db="EMBL/GenBank/DDBJ databases">
        <title>Comparative genomes isolates from brazilian mangrove.</title>
        <authorList>
            <person name="De Araujo J.E."/>
            <person name="Taketani R.G."/>
            <person name="Silva M.C.P."/>
            <person name="Lourenco M.V."/>
            <person name="Oliveira V.M."/>
            <person name="Andreote F.D."/>
        </authorList>
    </citation>
    <scope>NUCLEOTIDE SEQUENCE [LARGE SCALE GENOMIC DNA]</scope>
    <source>
        <strain evidence="1 2">HEX PRIS-MGV</strain>
    </source>
</reference>
<gene>
    <name evidence="1" type="ORF">DTL42_05245</name>
</gene>
<sequence length="94" mass="10332">MVDVTNIKSAETQVEAKSRCASGGGSQRFFLCADGSDSIAVINLFFWQTLPITAIFSIATTFRTDIHFCVTIPIRPANRFRLAVRMMSAGKISK</sequence>
<protein>
    <submittedName>
        <fullName evidence="1">Uncharacterized protein</fullName>
    </submittedName>
</protein>
<evidence type="ECO:0000313" key="2">
    <source>
        <dbReference type="Proteomes" id="UP000253562"/>
    </source>
</evidence>
<dbReference type="AlphaFoldDB" id="A0A368KY89"/>
<comment type="caution">
    <text evidence="1">The sequence shown here is derived from an EMBL/GenBank/DDBJ whole genome shotgun (WGS) entry which is preliminary data.</text>
</comment>
<name>A0A368KY89_9BACT</name>
<accession>A0A368KY89</accession>
<dbReference type="Proteomes" id="UP000253562">
    <property type="component" value="Unassembled WGS sequence"/>
</dbReference>
<organism evidence="1 2">
    <name type="scientific">Bremerella cremea</name>
    <dbReference type="NCBI Taxonomy" id="1031537"/>
    <lineage>
        <taxon>Bacteria</taxon>
        <taxon>Pseudomonadati</taxon>
        <taxon>Planctomycetota</taxon>
        <taxon>Planctomycetia</taxon>
        <taxon>Pirellulales</taxon>
        <taxon>Pirellulaceae</taxon>
        <taxon>Bremerella</taxon>
    </lineage>
</organism>
<dbReference type="RefSeq" id="WP_114367609.1">
    <property type="nucleotide sequence ID" value="NZ_QPEX01000010.1"/>
</dbReference>
<evidence type="ECO:0000313" key="1">
    <source>
        <dbReference type="EMBL" id="RCS54544.1"/>
    </source>
</evidence>
<dbReference type="EMBL" id="QPEX01000010">
    <property type="protein sequence ID" value="RCS54544.1"/>
    <property type="molecule type" value="Genomic_DNA"/>
</dbReference>